<evidence type="ECO:0008006" key="5">
    <source>
        <dbReference type="Google" id="ProtNLM"/>
    </source>
</evidence>
<dbReference type="GO" id="GO:0097163">
    <property type="term" value="F:sulfur carrier activity"/>
    <property type="evidence" value="ECO:0007669"/>
    <property type="project" value="TreeGrafter"/>
</dbReference>
<dbReference type="AlphaFoldDB" id="A0A3B0YQL5"/>
<dbReference type="InterPro" id="IPR042072">
    <property type="entry name" value="DsrC-like_C"/>
</dbReference>
<dbReference type="GO" id="GO:0005737">
    <property type="term" value="C:cytoplasm"/>
    <property type="evidence" value="ECO:0007669"/>
    <property type="project" value="UniProtKB-SubCell"/>
</dbReference>
<comment type="similarity">
    <text evidence="2">Belongs to the DsrC/TusE family.</text>
</comment>
<sequence length="107" mass="12394">MEQLLRNIERDDSGLLRDPRDWTPELAQELALEDGIDKLSEVHWTFINSLRSYYAEFHVPPPSVRICHSMHLERDCVQDLFPNCLEAWRIAGLPDPGEEAKSYLSAE</sequence>
<evidence type="ECO:0000256" key="2">
    <source>
        <dbReference type="ARBA" id="ARBA00005718"/>
    </source>
</evidence>
<organism evidence="4">
    <name type="scientific">hydrothermal vent metagenome</name>
    <dbReference type="NCBI Taxonomy" id="652676"/>
    <lineage>
        <taxon>unclassified sequences</taxon>
        <taxon>metagenomes</taxon>
        <taxon>ecological metagenomes</taxon>
    </lineage>
</organism>
<dbReference type="NCBIfam" id="TIGR03342">
    <property type="entry name" value="dsrC_tusE_dsvC"/>
    <property type="match status" value="1"/>
</dbReference>
<evidence type="ECO:0000313" key="4">
    <source>
        <dbReference type="EMBL" id="VAW77797.1"/>
    </source>
</evidence>
<accession>A0A3B0YQL5</accession>
<gene>
    <name evidence="4" type="ORF">MNBD_GAMMA15-719</name>
</gene>
<dbReference type="InterPro" id="IPR007453">
    <property type="entry name" value="DsrC/TusE"/>
</dbReference>
<protein>
    <recommendedName>
        <fullName evidence="5">Sulfurtransferase</fullName>
    </recommendedName>
</protein>
<evidence type="ECO:0000256" key="1">
    <source>
        <dbReference type="ARBA" id="ARBA00004496"/>
    </source>
</evidence>
<dbReference type="EMBL" id="UOFN01000081">
    <property type="protein sequence ID" value="VAW77797.1"/>
    <property type="molecule type" value="Genomic_DNA"/>
</dbReference>
<reference evidence="4" key="1">
    <citation type="submission" date="2018-06" db="EMBL/GenBank/DDBJ databases">
        <authorList>
            <person name="Zhirakovskaya E."/>
        </authorList>
    </citation>
    <scope>NUCLEOTIDE SEQUENCE</scope>
</reference>
<dbReference type="InterPro" id="IPR025526">
    <property type="entry name" value="DsrC-like_dom_sf"/>
</dbReference>
<keyword evidence="3" id="KW-0963">Cytoplasm</keyword>
<dbReference type="Pfam" id="PF04358">
    <property type="entry name" value="DsrC"/>
    <property type="match status" value="1"/>
</dbReference>
<dbReference type="GO" id="GO:0002143">
    <property type="term" value="P:tRNA wobble position uridine thiolation"/>
    <property type="evidence" value="ECO:0007669"/>
    <property type="project" value="TreeGrafter"/>
</dbReference>
<dbReference type="PIRSF" id="PIRSF006223">
    <property type="entry name" value="DsrC_TusE"/>
    <property type="match status" value="1"/>
</dbReference>
<dbReference type="Gene3D" id="1.10.10.370">
    <property type="entry name" value="DsrC-like protein, C-terminal domain"/>
    <property type="match status" value="1"/>
</dbReference>
<evidence type="ECO:0000256" key="3">
    <source>
        <dbReference type="ARBA" id="ARBA00022490"/>
    </source>
</evidence>
<dbReference type="InterPro" id="IPR043163">
    <property type="entry name" value="DsrC-like_N"/>
</dbReference>
<proteinExistence type="inferred from homology"/>
<dbReference type="Gene3D" id="3.30.1420.10">
    <property type="match status" value="1"/>
</dbReference>
<comment type="subcellular location">
    <subcellularLocation>
        <location evidence="1">Cytoplasm</location>
    </subcellularLocation>
</comment>
<dbReference type="PANTHER" id="PTHR37010:SF1">
    <property type="entry name" value="SULFURTRANSFERASE TUSE"/>
    <property type="match status" value="1"/>
</dbReference>
<dbReference type="SUPFAM" id="SSF69721">
    <property type="entry name" value="DsrC, the gamma subunit of dissimilatory sulfite reductase"/>
    <property type="match status" value="1"/>
</dbReference>
<dbReference type="PANTHER" id="PTHR37010">
    <property type="entry name" value="SULFURTRANSFERASE TUSE"/>
    <property type="match status" value="1"/>
</dbReference>
<name>A0A3B0YQL5_9ZZZZ</name>